<dbReference type="SUPFAM" id="SSF53850">
    <property type="entry name" value="Periplasmic binding protein-like II"/>
    <property type="match status" value="1"/>
</dbReference>
<dbReference type="EMBL" id="BMKE01000007">
    <property type="protein sequence ID" value="GGB39895.1"/>
    <property type="molecule type" value="Genomic_DNA"/>
</dbReference>
<name>A0ABQ1IIR6_9GAMM</name>
<dbReference type="Gene3D" id="3.40.190.290">
    <property type="match status" value="1"/>
</dbReference>
<proteinExistence type="inferred from homology"/>
<keyword evidence="4" id="KW-0804">Transcription</keyword>
<feature type="domain" description="HTH lysR-type" evidence="5">
    <location>
        <begin position="1"/>
        <end position="57"/>
    </location>
</feature>
<evidence type="ECO:0000259" key="5">
    <source>
        <dbReference type="PROSITE" id="PS50931"/>
    </source>
</evidence>
<dbReference type="InterPro" id="IPR000847">
    <property type="entry name" value="LysR_HTH_N"/>
</dbReference>
<accession>A0ABQ1IIR6</accession>
<gene>
    <name evidence="6" type="ORF">GCM10011502_11530</name>
</gene>
<dbReference type="InterPro" id="IPR036388">
    <property type="entry name" value="WH-like_DNA-bd_sf"/>
</dbReference>
<dbReference type="CDD" id="cd05466">
    <property type="entry name" value="PBP2_LTTR_substrate"/>
    <property type="match status" value="1"/>
</dbReference>
<organism evidence="6 7">
    <name type="scientific">Oceanisphaera marina</name>
    <dbReference type="NCBI Taxonomy" id="2017550"/>
    <lineage>
        <taxon>Bacteria</taxon>
        <taxon>Pseudomonadati</taxon>
        <taxon>Pseudomonadota</taxon>
        <taxon>Gammaproteobacteria</taxon>
        <taxon>Aeromonadales</taxon>
        <taxon>Aeromonadaceae</taxon>
        <taxon>Oceanisphaera</taxon>
    </lineage>
</organism>
<evidence type="ECO:0000256" key="3">
    <source>
        <dbReference type="ARBA" id="ARBA00023125"/>
    </source>
</evidence>
<dbReference type="Proteomes" id="UP000646152">
    <property type="component" value="Unassembled WGS sequence"/>
</dbReference>
<evidence type="ECO:0000313" key="6">
    <source>
        <dbReference type="EMBL" id="GGB39895.1"/>
    </source>
</evidence>
<dbReference type="RefSeq" id="WP_188629151.1">
    <property type="nucleotide sequence ID" value="NZ_BMKE01000007.1"/>
</dbReference>
<evidence type="ECO:0000313" key="7">
    <source>
        <dbReference type="Proteomes" id="UP000646152"/>
    </source>
</evidence>
<evidence type="ECO:0000256" key="4">
    <source>
        <dbReference type="ARBA" id="ARBA00023163"/>
    </source>
</evidence>
<comment type="similarity">
    <text evidence="1">Belongs to the LysR transcriptional regulatory family.</text>
</comment>
<reference evidence="7" key="1">
    <citation type="journal article" date="2019" name="Int. J. Syst. Evol. Microbiol.">
        <title>The Global Catalogue of Microorganisms (GCM) 10K type strain sequencing project: providing services to taxonomists for standard genome sequencing and annotation.</title>
        <authorList>
            <consortium name="The Broad Institute Genomics Platform"/>
            <consortium name="The Broad Institute Genome Sequencing Center for Infectious Disease"/>
            <person name="Wu L."/>
            <person name="Ma J."/>
        </authorList>
    </citation>
    <scope>NUCLEOTIDE SEQUENCE [LARGE SCALE GENOMIC DNA]</scope>
    <source>
        <strain evidence="7">CGMCC 1.15923</strain>
    </source>
</reference>
<dbReference type="PANTHER" id="PTHR30419">
    <property type="entry name" value="HTH-TYPE TRANSCRIPTIONAL REGULATOR YBHD"/>
    <property type="match status" value="1"/>
</dbReference>
<dbReference type="InterPro" id="IPR036390">
    <property type="entry name" value="WH_DNA-bd_sf"/>
</dbReference>
<dbReference type="PROSITE" id="PS50931">
    <property type="entry name" value="HTH_LYSR"/>
    <property type="match status" value="1"/>
</dbReference>
<dbReference type="InterPro" id="IPR050950">
    <property type="entry name" value="HTH-type_LysR_regulators"/>
</dbReference>
<keyword evidence="3" id="KW-0238">DNA-binding</keyword>
<keyword evidence="2" id="KW-0805">Transcription regulation</keyword>
<dbReference type="InterPro" id="IPR005119">
    <property type="entry name" value="LysR_subst-bd"/>
</dbReference>
<comment type="caution">
    <text evidence="6">The sequence shown here is derived from an EMBL/GenBank/DDBJ whole genome shotgun (WGS) entry which is preliminary data.</text>
</comment>
<dbReference type="Pfam" id="PF00126">
    <property type="entry name" value="HTH_1"/>
    <property type="match status" value="1"/>
</dbReference>
<dbReference type="SUPFAM" id="SSF46785">
    <property type="entry name" value="Winged helix' DNA-binding domain"/>
    <property type="match status" value="1"/>
</dbReference>
<sequence length="307" mass="33532">MDIKQLHYLCALAREQHFGRAALACHVTQPTLSMRLKQLETELGVLLIRRGKQFEGLTPEGMRVVAQAQVLLSHYDNLKQEVETMKGSLTGTVRLGLVPLSCMDLSPILSRLHQRYPGLGFEINDMTADDILQGLDNNSLDIGGGFFEPDVLTRLNSLALPEQGVVIAFGPGWKSRIPAAPTAADLACLPLCLPKAGMYFRRYLDTMFAQQGIRLQPVLASNSVYRLMRAVHSGLGCALIPAGSVLFTELPEVETRPLVLPAMARIGALVMRNDAQASVLARGFFDMAKECWHPLAPSADTNAKAVL</sequence>
<dbReference type="PRINTS" id="PR00039">
    <property type="entry name" value="HTHLYSR"/>
</dbReference>
<dbReference type="Pfam" id="PF03466">
    <property type="entry name" value="LysR_substrate"/>
    <property type="match status" value="1"/>
</dbReference>
<keyword evidence="7" id="KW-1185">Reference proteome</keyword>
<protein>
    <submittedName>
        <fullName evidence="6">LysR family transcriptional regulator</fullName>
    </submittedName>
</protein>
<evidence type="ECO:0000256" key="2">
    <source>
        <dbReference type="ARBA" id="ARBA00023015"/>
    </source>
</evidence>
<dbReference type="Gene3D" id="1.10.10.10">
    <property type="entry name" value="Winged helix-like DNA-binding domain superfamily/Winged helix DNA-binding domain"/>
    <property type="match status" value="1"/>
</dbReference>
<evidence type="ECO:0000256" key="1">
    <source>
        <dbReference type="ARBA" id="ARBA00009437"/>
    </source>
</evidence>